<feature type="transmembrane region" description="Helical" evidence="6">
    <location>
        <begin position="105"/>
        <end position="125"/>
    </location>
</feature>
<organism evidence="7 8">
    <name type="scientific">Uliginosibacterium silvisoli</name>
    <dbReference type="NCBI Taxonomy" id="3114758"/>
    <lineage>
        <taxon>Bacteria</taxon>
        <taxon>Pseudomonadati</taxon>
        <taxon>Pseudomonadota</taxon>
        <taxon>Betaproteobacteria</taxon>
        <taxon>Rhodocyclales</taxon>
        <taxon>Zoogloeaceae</taxon>
        <taxon>Uliginosibacterium</taxon>
    </lineage>
</organism>
<evidence type="ECO:0000256" key="4">
    <source>
        <dbReference type="ARBA" id="ARBA00022989"/>
    </source>
</evidence>
<evidence type="ECO:0000313" key="8">
    <source>
        <dbReference type="Proteomes" id="UP001331561"/>
    </source>
</evidence>
<comment type="subcellular location">
    <subcellularLocation>
        <location evidence="1">Cell membrane</location>
        <topology evidence="1">Multi-pass membrane protein</topology>
    </subcellularLocation>
</comment>
<feature type="transmembrane region" description="Helical" evidence="6">
    <location>
        <begin position="82"/>
        <end position="99"/>
    </location>
</feature>
<sequence length="371" mass="38072">MNSLERILVPFGAVALAVLFFALFVALAGYPPLDVFVLLYKGAFGSSFSWNNSLQRAAPLILTGLAVAIPARAGLVIIGGEGAMVLGGLAAGVIGVYGATHSPLLAQVSMLLGGALIGAVWIGLCGWMRHARGINETISSLLMAYIGIALLNHFVEGPLKDPNSLNKPSTPPIPEASMLGLTPGFDVHMGLLIGVVMAFIVWAVLHFTTLGFSLKIVGGNPRAAQLAGLRVGRWIIGSCAAGGAAAGLSGAIEVAAVHGAANASLISGYGNAGILIAFMARQNPLAIIPVAILIGGIGAAGGMLQRRLDMPDATVIVLQGMAFIAILASEAVMGSPWRRIAQRIWGIEPNTTPVARAPVTVEAKSTLLEAV</sequence>
<keyword evidence="8" id="KW-1185">Reference proteome</keyword>
<feature type="transmembrane region" description="Helical" evidence="6">
    <location>
        <begin position="57"/>
        <end position="75"/>
    </location>
</feature>
<feature type="transmembrane region" description="Helical" evidence="6">
    <location>
        <begin position="316"/>
        <end position="333"/>
    </location>
</feature>
<dbReference type="PANTHER" id="PTHR47089:SF1">
    <property type="entry name" value="GUANOSINE ABC TRANSPORTER PERMEASE PROTEIN NUPP"/>
    <property type="match status" value="1"/>
</dbReference>
<feature type="transmembrane region" description="Helical" evidence="6">
    <location>
        <begin position="285"/>
        <end position="304"/>
    </location>
</feature>
<dbReference type="InterPro" id="IPR001851">
    <property type="entry name" value="ABC_transp_permease"/>
</dbReference>
<feature type="transmembrane region" description="Helical" evidence="6">
    <location>
        <begin position="258"/>
        <end position="278"/>
    </location>
</feature>
<gene>
    <name evidence="7" type="ORF">VVD49_09775</name>
</gene>
<accession>A0ABU6K311</accession>
<keyword evidence="3 6" id="KW-0812">Transmembrane</keyword>
<evidence type="ECO:0000256" key="6">
    <source>
        <dbReference type="SAM" id="Phobius"/>
    </source>
</evidence>
<evidence type="ECO:0000256" key="5">
    <source>
        <dbReference type="ARBA" id="ARBA00023136"/>
    </source>
</evidence>
<evidence type="ECO:0000256" key="3">
    <source>
        <dbReference type="ARBA" id="ARBA00022692"/>
    </source>
</evidence>
<dbReference type="Pfam" id="PF02653">
    <property type="entry name" value="BPD_transp_2"/>
    <property type="match status" value="1"/>
</dbReference>
<dbReference type="EMBL" id="JAYXHS010000002">
    <property type="protein sequence ID" value="MEC5386014.1"/>
    <property type="molecule type" value="Genomic_DNA"/>
</dbReference>
<dbReference type="Proteomes" id="UP001331561">
    <property type="component" value="Unassembled WGS sequence"/>
</dbReference>
<evidence type="ECO:0000256" key="2">
    <source>
        <dbReference type="ARBA" id="ARBA00022475"/>
    </source>
</evidence>
<evidence type="ECO:0000256" key="1">
    <source>
        <dbReference type="ARBA" id="ARBA00004651"/>
    </source>
</evidence>
<dbReference type="RefSeq" id="WP_327598995.1">
    <property type="nucleotide sequence ID" value="NZ_JAYXHS010000002.1"/>
</dbReference>
<evidence type="ECO:0000313" key="7">
    <source>
        <dbReference type="EMBL" id="MEC5386014.1"/>
    </source>
</evidence>
<reference evidence="7 8" key="1">
    <citation type="submission" date="2024-01" db="EMBL/GenBank/DDBJ databases">
        <title>Uliginosibacterium soil sp. nov.</title>
        <authorList>
            <person name="Lv Y."/>
        </authorList>
    </citation>
    <scope>NUCLEOTIDE SEQUENCE [LARGE SCALE GENOMIC DNA]</scope>
    <source>
        <strain evidence="7 8">H3</strain>
    </source>
</reference>
<comment type="caution">
    <text evidence="7">The sequence shown here is derived from an EMBL/GenBank/DDBJ whole genome shotgun (WGS) entry which is preliminary data.</text>
</comment>
<keyword evidence="4 6" id="KW-1133">Transmembrane helix</keyword>
<dbReference type="PANTHER" id="PTHR47089">
    <property type="entry name" value="ABC TRANSPORTER, PERMEASE PROTEIN"/>
    <property type="match status" value="1"/>
</dbReference>
<name>A0ABU6K311_9RHOO</name>
<protein>
    <submittedName>
        <fullName evidence="7">ABC transporter permease</fullName>
    </submittedName>
</protein>
<feature type="transmembrane region" description="Helical" evidence="6">
    <location>
        <begin position="7"/>
        <end position="30"/>
    </location>
</feature>
<proteinExistence type="predicted"/>
<dbReference type="CDD" id="cd06580">
    <property type="entry name" value="TM_PBP1_transp_TpRbsC_like"/>
    <property type="match status" value="1"/>
</dbReference>
<keyword evidence="5 6" id="KW-0472">Membrane</keyword>
<feature type="transmembrane region" description="Helical" evidence="6">
    <location>
        <begin position="187"/>
        <end position="210"/>
    </location>
</feature>
<feature type="transmembrane region" description="Helical" evidence="6">
    <location>
        <begin position="231"/>
        <end position="252"/>
    </location>
</feature>
<keyword evidence="2" id="KW-1003">Cell membrane</keyword>
<feature type="transmembrane region" description="Helical" evidence="6">
    <location>
        <begin position="137"/>
        <end position="155"/>
    </location>
</feature>